<dbReference type="RefSeq" id="XP_008606384.1">
    <property type="nucleotide sequence ID" value="XM_008608162.1"/>
</dbReference>
<organism evidence="1 2">
    <name type="scientific">Saprolegnia diclina (strain VS20)</name>
    <dbReference type="NCBI Taxonomy" id="1156394"/>
    <lineage>
        <taxon>Eukaryota</taxon>
        <taxon>Sar</taxon>
        <taxon>Stramenopiles</taxon>
        <taxon>Oomycota</taxon>
        <taxon>Saprolegniomycetes</taxon>
        <taxon>Saprolegniales</taxon>
        <taxon>Saprolegniaceae</taxon>
        <taxon>Saprolegnia</taxon>
    </lineage>
</organism>
<keyword evidence="2" id="KW-1185">Reference proteome</keyword>
<dbReference type="AlphaFoldDB" id="T0R0T0"/>
<dbReference type="VEuPathDB" id="FungiDB:SDRG_02566"/>
<protein>
    <submittedName>
        <fullName evidence="1">Uncharacterized protein</fullName>
    </submittedName>
</protein>
<dbReference type="OrthoDB" id="27483at2759"/>
<evidence type="ECO:0000313" key="2">
    <source>
        <dbReference type="Proteomes" id="UP000030762"/>
    </source>
</evidence>
<evidence type="ECO:0000313" key="1">
    <source>
        <dbReference type="EMBL" id="EQC39910.1"/>
    </source>
</evidence>
<dbReference type="EMBL" id="JH767137">
    <property type="protein sequence ID" value="EQC39910.1"/>
    <property type="molecule type" value="Genomic_DNA"/>
</dbReference>
<dbReference type="GeneID" id="19943293"/>
<dbReference type="InParanoid" id="T0R0T0"/>
<gene>
    <name evidence="1" type="ORF">SDRG_02566</name>
</gene>
<dbReference type="Proteomes" id="UP000030762">
    <property type="component" value="Unassembled WGS sequence"/>
</dbReference>
<proteinExistence type="predicted"/>
<dbReference type="OMA" id="IETFLPH"/>
<sequence length="943" mass="103180">MSNPSTAAFEAAYDLLHAPSTFAASGALPHPAPILLTLAGMDEPLSWPLGAAQAKQIATLYPDTKVIPSSDIVIDQRYAQHYDDMLSTVYDGSVDAVVPSSDAKMVLSHMVVDDIGDAESFCLRPTDDEAICATTFGVVILWLPSAHKGGALTLTYGGQSHTVDDNTPLVETAFAATFLSTTITSEAITSGRRVALVYRLYYIDGPMHLVPPTLDAAIAAFKALGQSGVATIQRVGTELFTSDDRLSFESLMGLDMAFVDALVATGCYDVGLADLTGTTIETFLPHPSCGIPDDVVRDCRRTTIEGFLSLPPPTAPEFHGPSRAIVFWPKRHRLNLVGMAKAFFILAQRLTAQDNKDDDDAYLGISKTRELVLAAMSIFHVSNPLPIESHAMRIYLSVERQQQHVPRHLKRMQRILVALKNVELSSLFISDYITVEDVLPLVDIAPVIHSLLAMHGWGPLETAVLRLVQRWIRTHADEALHLLTSLAGLDTESPVCPSLGQALDAELFKRCYHVVRATPGLLTNKRLQNRGPIFLKGLLLLEHYVQTTVAQLYDANYVRLPPVLVTAIDAYLFPALPAVMSFDLPTHGLDLLQDIAVGLASAARCQPLLPLPVAVVDEILEAVRAMPQDYAAALRHRIDVPAAVLALASLTQRFDAGLFATCTGIWGLGMLPAVASITSQLEDTALLSPLLVDYVDSVAETLADNSVWEKAWRRPVYAAEDDAATQIGVFLFLDTVLALKLVAPNLTLAFAARWLQTLPTTLDAIDSLLLPVVVRLDQASAVYRLVAKTVVERFAAEPPLPDVTNFEMQPHPSLDNEHCYQCRNAHEFAREADKASQPCHCGRNELCPNLVRIGDADAARLCFVDTDPADKDRIFLEGSVRLEKVRQPGQVSEPEWRAHKAKVAMLARVTAFIEQLKHKLRDATHEDETRETEVPPAKRLRLL</sequence>
<reference evidence="1 2" key="1">
    <citation type="submission" date="2012-04" db="EMBL/GenBank/DDBJ databases">
        <title>The Genome Sequence of Saprolegnia declina VS20.</title>
        <authorList>
            <consortium name="The Broad Institute Genome Sequencing Platform"/>
            <person name="Russ C."/>
            <person name="Nusbaum C."/>
            <person name="Tyler B."/>
            <person name="van West P."/>
            <person name="Dieguez-Uribeondo J."/>
            <person name="de Bruijn I."/>
            <person name="Tripathy S."/>
            <person name="Jiang R."/>
            <person name="Young S.K."/>
            <person name="Zeng Q."/>
            <person name="Gargeya S."/>
            <person name="Fitzgerald M."/>
            <person name="Haas B."/>
            <person name="Abouelleil A."/>
            <person name="Alvarado L."/>
            <person name="Arachchi H.M."/>
            <person name="Berlin A."/>
            <person name="Chapman S.B."/>
            <person name="Goldberg J."/>
            <person name="Griggs A."/>
            <person name="Gujja S."/>
            <person name="Hansen M."/>
            <person name="Howarth C."/>
            <person name="Imamovic A."/>
            <person name="Larimer J."/>
            <person name="McCowen C."/>
            <person name="Montmayeur A."/>
            <person name="Murphy C."/>
            <person name="Neiman D."/>
            <person name="Pearson M."/>
            <person name="Priest M."/>
            <person name="Roberts A."/>
            <person name="Saif S."/>
            <person name="Shea T."/>
            <person name="Sisk P."/>
            <person name="Sykes S."/>
            <person name="Wortman J."/>
            <person name="Nusbaum C."/>
            <person name="Birren B."/>
        </authorList>
    </citation>
    <scope>NUCLEOTIDE SEQUENCE [LARGE SCALE GENOMIC DNA]</scope>
    <source>
        <strain evidence="1 2">VS20</strain>
    </source>
</reference>
<accession>T0R0T0</accession>
<name>T0R0T0_SAPDV</name>